<keyword evidence="2" id="KW-1185">Reference proteome</keyword>
<dbReference type="AlphaFoldDB" id="A0A6L8URV9"/>
<evidence type="ECO:0000313" key="2">
    <source>
        <dbReference type="Proteomes" id="UP000481087"/>
    </source>
</evidence>
<comment type="caution">
    <text evidence="1">The sequence shown here is derived from an EMBL/GenBank/DDBJ whole genome shotgun (WGS) entry which is preliminary data.</text>
</comment>
<organism evidence="1 2">
    <name type="scientific">Paenibacillus silvestris</name>
    <dbReference type="NCBI Taxonomy" id="2606219"/>
    <lineage>
        <taxon>Bacteria</taxon>
        <taxon>Bacillati</taxon>
        <taxon>Bacillota</taxon>
        <taxon>Bacilli</taxon>
        <taxon>Bacillales</taxon>
        <taxon>Paenibacillaceae</taxon>
        <taxon>Paenibacillus</taxon>
    </lineage>
</organism>
<evidence type="ECO:0000313" key="1">
    <source>
        <dbReference type="EMBL" id="MZQ80687.1"/>
    </source>
</evidence>
<reference evidence="1 2" key="1">
    <citation type="submission" date="2019-12" db="EMBL/GenBank/DDBJ databases">
        <title>Paenibacillus sp. nov. sp. isolated from soil.</title>
        <authorList>
            <person name="Kim J."/>
            <person name="Jeong S.E."/>
            <person name="Jung H.S."/>
            <person name="Jeon C.O."/>
        </authorList>
    </citation>
    <scope>NUCLEOTIDE SEQUENCE [LARGE SCALE GENOMIC DNA]</scope>
    <source>
        <strain evidence="1 2">5J-6</strain>
    </source>
</reference>
<sequence length="156" mass="17716">MPEKNSHLTTPDPIVMNKDVCESIVYDFLKEKGFQFKAVDSRNDADLCALKSGYKLLVETRGNQAKAHNADTVFDSAQLSIHLAEQVQVLLKLFDPERSILVLANPDIPRIQKQVASIYKALEHLKIVCFWVQPNGTIRVQYPTILSEYMRLLDLS</sequence>
<evidence type="ECO:0008006" key="3">
    <source>
        <dbReference type="Google" id="ProtNLM"/>
    </source>
</evidence>
<gene>
    <name evidence="1" type="ORF">GQF01_00770</name>
</gene>
<dbReference type="Proteomes" id="UP000481087">
    <property type="component" value="Unassembled WGS sequence"/>
</dbReference>
<dbReference type="RefSeq" id="WP_161404828.1">
    <property type="nucleotide sequence ID" value="NZ_WTUZ01000002.1"/>
</dbReference>
<accession>A0A6L8URV9</accession>
<protein>
    <recommendedName>
        <fullName evidence="3">tRNA nuclease CdiA C-terminal domain-containing protein</fullName>
    </recommendedName>
</protein>
<proteinExistence type="predicted"/>
<dbReference type="EMBL" id="WTUZ01000002">
    <property type="protein sequence ID" value="MZQ80687.1"/>
    <property type="molecule type" value="Genomic_DNA"/>
</dbReference>
<name>A0A6L8URV9_9BACL</name>